<accession>A0A1E3H8E3</accession>
<dbReference type="Proteomes" id="UP000094622">
    <property type="component" value="Unassembled WGS sequence"/>
</dbReference>
<dbReference type="AlphaFoldDB" id="A0A1E3H8E3"/>
<reference evidence="2 3" key="1">
    <citation type="submission" date="2016-07" db="EMBL/GenBank/DDBJ databases">
        <title>Draft Genome Sequence of Methylobrevis pamukkalensis PK2.</title>
        <authorList>
            <person name="Vasilenko O.V."/>
            <person name="Doronina N.V."/>
            <person name="Shmareva M.N."/>
            <person name="Tarlachkov S.V."/>
            <person name="Mustakhimov I."/>
            <person name="Trotsenko Y.A."/>
        </authorList>
    </citation>
    <scope>NUCLEOTIDE SEQUENCE [LARGE SCALE GENOMIC DNA]</scope>
    <source>
        <strain evidence="2 3">PK2</strain>
    </source>
</reference>
<evidence type="ECO:0000313" key="2">
    <source>
        <dbReference type="EMBL" id="ODN72597.1"/>
    </source>
</evidence>
<protein>
    <submittedName>
        <fullName evidence="2">Uncharacterized protein</fullName>
    </submittedName>
</protein>
<feature type="transmembrane region" description="Helical" evidence="1">
    <location>
        <begin position="44"/>
        <end position="64"/>
    </location>
</feature>
<proteinExistence type="predicted"/>
<sequence length="69" mass="7639">MSHPHPRRGRHLLGLAVAAAAALAIVLSWRHGLGLLDPTPFRDLRYLAFAAYVFVLLSAIHALLSRLMR</sequence>
<dbReference type="RefSeq" id="WP_069305366.1">
    <property type="nucleotide sequence ID" value="NZ_MCRJ01000001.1"/>
</dbReference>
<evidence type="ECO:0000256" key="1">
    <source>
        <dbReference type="SAM" id="Phobius"/>
    </source>
</evidence>
<keyword evidence="3" id="KW-1185">Reference proteome</keyword>
<organism evidence="2 3">
    <name type="scientific">Methylobrevis pamukkalensis</name>
    <dbReference type="NCBI Taxonomy" id="1439726"/>
    <lineage>
        <taxon>Bacteria</taxon>
        <taxon>Pseudomonadati</taxon>
        <taxon>Pseudomonadota</taxon>
        <taxon>Alphaproteobacteria</taxon>
        <taxon>Hyphomicrobiales</taxon>
        <taxon>Pleomorphomonadaceae</taxon>
        <taxon>Methylobrevis</taxon>
    </lineage>
</organism>
<keyword evidence="1" id="KW-0472">Membrane</keyword>
<keyword evidence="1" id="KW-1133">Transmembrane helix</keyword>
<comment type="caution">
    <text evidence="2">The sequence shown here is derived from an EMBL/GenBank/DDBJ whole genome shotgun (WGS) entry which is preliminary data.</text>
</comment>
<evidence type="ECO:0000313" key="3">
    <source>
        <dbReference type="Proteomes" id="UP000094622"/>
    </source>
</evidence>
<gene>
    <name evidence="2" type="ORF">A6302_00089</name>
</gene>
<keyword evidence="1" id="KW-0812">Transmembrane</keyword>
<name>A0A1E3H8E3_9HYPH</name>
<dbReference type="EMBL" id="MCRJ01000001">
    <property type="protein sequence ID" value="ODN72597.1"/>
    <property type="molecule type" value="Genomic_DNA"/>
</dbReference>